<reference evidence="2 3" key="1">
    <citation type="submission" date="2020-07" db="EMBL/GenBank/DDBJ databases">
        <title>Roseicoccus Jingziensis gen. nov., sp. nov., isolated from coastal seawater.</title>
        <authorList>
            <person name="Feng X."/>
        </authorList>
    </citation>
    <scope>NUCLEOTIDE SEQUENCE [LARGE SCALE GENOMIC DNA]</scope>
    <source>
        <strain evidence="2 3">N1E253</strain>
    </source>
</reference>
<dbReference type="Gene3D" id="3.10.450.50">
    <property type="match status" value="1"/>
</dbReference>
<gene>
    <name evidence="2" type="ORF">HW115_14810</name>
</gene>
<dbReference type="Pfam" id="PF08332">
    <property type="entry name" value="CaMKII_AD"/>
    <property type="match status" value="1"/>
</dbReference>
<accession>A0A851GIV3</accession>
<evidence type="ECO:0000313" key="3">
    <source>
        <dbReference type="Proteomes" id="UP000557872"/>
    </source>
</evidence>
<name>A0A851GIV3_9BACT</name>
<dbReference type="Proteomes" id="UP000557872">
    <property type="component" value="Unassembled WGS sequence"/>
</dbReference>
<proteinExistence type="predicted"/>
<comment type="caution">
    <text evidence="2">The sequence shown here is derived from an EMBL/GenBank/DDBJ whole genome shotgun (WGS) entry which is preliminary data.</text>
</comment>
<dbReference type="SUPFAM" id="SSF54427">
    <property type="entry name" value="NTF2-like"/>
    <property type="match status" value="1"/>
</dbReference>
<sequence length="141" mass="16039">MSTQTTSPAVQAAWKTIEEWITRVHTKDIPQVVALYSPKDCAFWGTFGDHLRQSQEEVKTYFDSFLDCESISCRILECAGRELTPEVVSFSGTYAFDIVKQAGEPKQVAIGRFTYTVRLDPDTQQWLLVEHHSSLMPENGY</sequence>
<evidence type="ECO:0000259" key="1">
    <source>
        <dbReference type="Pfam" id="PF08332"/>
    </source>
</evidence>
<protein>
    <submittedName>
        <fullName evidence="2">Nuclear transport factor 2 family protein</fullName>
    </submittedName>
</protein>
<dbReference type="InterPro" id="IPR032710">
    <property type="entry name" value="NTF2-like_dom_sf"/>
</dbReference>
<keyword evidence="3" id="KW-1185">Reference proteome</keyword>
<dbReference type="AlphaFoldDB" id="A0A851GIV3"/>
<feature type="domain" description="Calcium/calmodulin-dependent protein kinase II association-domain" evidence="1">
    <location>
        <begin position="12"/>
        <end position="137"/>
    </location>
</feature>
<dbReference type="GO" id="GO:0004683">
    <property type="term" value="F:calcium/calmodulin-dependent protein kinase activity"/>
    <property type="evidence" value="ECO:0007669"/>
    <property type="project" value="InterPro"/>
</dbReference>
<dbReference type="GO" id="GO:0005516">
    <property type="term" value="F:calmodulin binding"/>
    <property type="evidence" value="ECO:0007669"/>
    <property type="project" value="InterPro"/>
</dbReference>
<dbReference type="InterPro" id="IPR013543">
    <property type="entry name" value="Ca/CaM-dep_prot_kinase-assoc"/>
</dbReference>
<dbReference type="RefSeq" id="WP_178933722.1">
    <property type="nucleotide sequence ID" value="NZ_JACBAZ010000006.1"/>
</dbReference>
<organism evidence="2 3">
    <name type="scientific">Oceaniferula marina</name>
    <dbReference type="NCBI Taxonomy" id="2748318"/>
    <lineage>
        <taxon>Bacteria</taxon>
        <taxon>Pseudomonadati</taxon>
        <taxon>Verrucomicrobiota</taxon>
        <taxon>Verrucomicrobiia</taxon>
        <taxon>Verrucomicrobiales</taxon>
        <taxon>Verrucomicrobiaceae</taxon>
        <taxon>Oceaniferula</taxon>
    </lineage>
</organism>
<evidence type="ECO:0000313" key="2">
    <source>
        <dbReference type="EMBL" id="NWK56892.1"/>
    </source>
</evidence>
<dbReference type="EMBL" id="JACBAZ010000006">
    <property type="protein sequence ID" value="NWK56892.1"/>
    <property type="molecule type" value="Genomic_DNA"/>
</dbReference>